<evidence type="ECO:0000256" key="4">
    <source>
        <dbReference type="ARBA" id="ARBA00022741"/>
    </source>
</evidence>
<feature type="domain" description="tRNA(Ile)-lysidine/2-thiocytidine synthase N-terminal" evidence="8">
    <location>
        <begin position="61"/>
        <end position="241"/>
    </location>
</feature>
<evidence type="ECO:0000256" key="5">
    <source>
        <dbReference type="ARBA" id="ARBA00022840"/>
    </source>
</evidence>
<evidence type="ECO:0000256" key="1">
    <source>
        <dbReference type="ARBA" id="ARBA00013267"/>
    </source>
</evidence>
<evidence type="ECO:0000256" key="2">
    <source>
        <dbReference type="ARBA" id="ARBA00022598"/>
    </source>
</evidence>
<evidence type="ECO:0000313" key="9">
    <source>
        <dbReference type="EMBL" id="NKX52246.1"/>
    </source>
</evidence>
<gene>
    <name evidence="9" type="primary">tilS</name>
    <name evidence="9" type="ORF">HER39_17055</name>
</gene>
<sequence>MSPEGSRQTATASADSPAGLSGRRRKQRLDPLAGSARNQLRAVLELLPEGSGSAPGRPPLLLVACSGGPDSLALAAVAAFFGRLRRDGTRAFRVGAVVVDHGLQEGSAAVAERTRGQLEGLGLAPVQVRRVQVQGAGTGPEAAARAARYAALGEAAAEPGAAAVLLGPTLDDQAEQVLLGLGRGSGTRSLAGMPQRRGIFLRPFLALRRADTEALCRLEGLRPWHDPTNEDPAFMRSRVRSQVLPFLEEQLGPGVAQALWRSAQILRADAD</sequence>
<dbReference type="GO" id="GO:0032267">
    <property type="term" value="F:tRNA(Ile)-lysidine synthase activity"/>
    <property type="evidence" value="ECO:0007669"/>
    <property type="project" value="UniProtKB-EC"/>
</dbReference>
<keyword evidence="5" id="KW-0067">ATP-binding</keyword>
<name>A0ABX1JT68_9MICC</name>
<dbReference type="PANTHER" id="PTHR43033">
    <property type="entry name" value="TRNA(ILE)-LYSIDINE SYNTHASE-RELATED"/>
    <property type="match status" value="1"/>
</dbReference>
<accession>A0ABX1JT68</accession>
<keyword evidence="2 9" id="KW-0436">Ligase</keyword>
<dbReference type="CDD" id="cd01992">
    <property type="entry name" value="TilS_N"/>
    <property type="match status" value="1"/>
</dbReference>
<feature type="compositionally biased region" description="Polar residues" evidence="7">
    <location>
        <begin position="1"/>
        <end position="14"/>
    </location>
</feature>
<dbReference type="PANTHER" id="PTHR43033:SF1">
    <property type="entry name" value="TRNA(ILE)-LYSIDINE SYNTHASE-RELATED"/>
    <property type="match status" value="1"/>
</dbReference>
<comment type="caution">
    <text evidence="9">The sequence shown here is derived from an EMBL/GenBank/DDBJ whole genome shotgun (WGS) entry which is preliminary data.</text>
</comment>
<dbReference type="InterPro" id="IPR014729">
    <property type="entry name" value="Rossmann-like_a/b/a_fold"/>
</dbReference>
<dbReference type="SUPFAM" id="SSF52402">
    <property type="entry name" value="Adenine nucleotide alpha hydrolases-like"/>
    <property type="match status" value="1"/>
</dbReference>
<comment type="catalytic activity">
    <reaction evidence="6">
        <text>cytidine(34) in tRNA(Ile2) + L-lysine + ATP = lysidine(34) in tRNA(Ile2) + AMP + diphosphate + H(+)</text>
        <dbReference type="Rhea" id="RHEA:43744"/>
        <dbReference type="Rhea" id="RHEA-COMP:10625"/>
        <dbReference type="Rhea" id="RHEA-COMP:10670"/>
        <dbReference type="ChEBI" id="CHEBI:15378"/>
        <dbReference type="ChEBI" id="CHEBI:30616"/>
        <dbReference type="ChEBI" id="CHEBI:32551"/>
        <dbReference type="ChEBI" id="CHEBI:33019"/>
        <dbReference type="ChEBI" id="CHEBI:82748"/>
        <dbReference type="ChEBI" id="CHEBI:83665"/>
        <dbReference type="ChEBI" id="CHEBI:456215"/>
        <dbReference type="EC" id="6.3.4.19"/>
    </reaction>
</comment>
<reference evidence="9 10" key="1">
    <citation type="submission" date="2020-04" db="EMBL/GenBank/DDBJ databases">
        <authorList>
            <person name="Liu S."/>
        </authorList>
    </citation>
    <scope>NUCLEOTIDE SEQUENCE [LARGE SCALE GENOMIC DNA]</scope>
    <source>
        <strain evidence="9 10">CGMCC 1.15091</strain>
    </source>
</reference>
<dbReference type="InterPro" id="IPR012094">
    <property type="entry name" value="tRNA_Ile_lys_synt"/>
</dbReference>
<keyword evidence="3" id="KW-0819">tRNA processing</keyword>
<dbReference type="InterPro" id="IPR012795">
    <property type="entry name" value="tRNA_Ile_lys_synt_N"/>
</dbReference>
<evidence type="ECO:0000313" key="10">
    <source>
        <dbReference type="Proteomes" id="UP000523795"/>
    </source>
</evidence>
<proteinExistence type="inferred from homology"/>
<evidence type="ECO:0000256" key="7">
    <source>
        <dbReference type="SAM" id="MobiDB-lite"/>
    </source>
</evidence>
<dbReference type="EC" id="6.3.4.19" evidence="1"/>
<feature type="non-terminal residue" evidence="9">
    <location>
        <position position="271"/>
    </location>
</feature>
<evidence type="ECO:0000256" key="6">
    <source>
        <dbReference type="ARBA" id="ARBA00048539"/>
    </source>
</evidence>
<keyword evidence="4" id="KW-0547">Nucleotide-binding</keyword>
<feature type="region of interest" description="Disordered" evidence="7">
    <location>
        <begin position="1"/>
        <end position="34"/>
    </location>
</feature>
<dbReference type="Proteomes" id="UP000523795">
    <property type="component" value="Unassembled WGS sequence"/>
</dbReference>
<dbReference type="InterPro" id="IPR011063">
    <property type="entry name" value="TilS/TtcA_N"/>
</dbReference>
<evidence type="ECO:0000259" key="8">
    <source>
        <dbReference type="Pfam" id="PF01171"/>
    </source>
</evidence>
<dbReference type="EMBL" id="JAAZSR010000458">
    <property type="protein sequence ID" value="NKX52246.1"/>
    <property type="molecule type" value="Genomic_DNA"/>
</dbReference>
<dbReference type="Pfam" id="PF01171">
    <property type="entry name" value="ATP_bind_3"/>
    <property type="match status" value="1"/>
</dbReference>
<dbReference type="HAMAP" id="MF_01161">
    <property type="entry name" value="tRNA_Ile_lys_synt"/>
    <property type="match status" value="1"/>
</dbReference>
<evidence type="ECO:0000256" key="3">
    <source>
        <dbReference type="ARBA" id="ARBA00022694"/>
    </source>
</evidence>
<protein>
    <recommendedName>
        <fullName evidence="1">tRNA(Ile)-lysidine synthetase</fullName>
        <ecNumber evidence="1">6.3.4.19</ecNumber>
    </recommendedName>
</protein>
<dbReference type="Gene3D" id="3.40.50.620">
    <property type="entry name" value="HUPs"/>
    <property type="match status" value="1"/>
</dbReference>
<keyword evidence="10" id="KW-1185">Reference proteome</keyword>
<dbReference type="NCBIfam" id="TIGR02432">
    <property type="entry name" value="lysidine_TilS_N"/>
    <property type="match status" value="1"/>
</dbReference>
<organism evidence="9 10">
    <name type="scientific">Arthrobacter deserti</name>
    <dbReference type="NCBI Taxonomy" id="1742687"/>
    <lineage>
        <taxon>Bacteria</taxon>
        <taxon>Bacillati</taxon>
        <taxon>Actinomycetota</taxon>
        <taxon>Actinomycetes</taxon>
        <taxon>Micrococcales</taxon>
        <taxon>Micrococcaceae</taxon>
        <taxon>Arthrobacter</taxon>
    </lineage>
</organism>